<feature type="transmembrane region" description="Helical" evidence="1">
    <location>
        <begin position="20"/>
        <end position="41"/>
    </location>
</feature>
<keyword evidence="1" id="KW-0812">Transmembrane</keyword>
<organism evidence="2 3">
    <name type="scientific">Roseovarius litoreus</name>
    <dbReference type="NCBI Taxonomy" id="1155722"/>
    <lineage>
        <taxon>Bacteria</taxon>
        <taxon>Pseudomonadati</taxon>
        <taxon>Pseudomonadota</taxon>
        <taxon>Alphaproteobacteria</taxon>
        <taxon>Rhodobacterales</taxon>
        <taxon>Roseobacteraceae</taxon>
        <taxon>Roseovarius</taxon>
    </lineage>
</organism>
<name>A0A1M7GTG3_9RHOB</name>
<keyword evidence="1" id="KW-1133">Transmembrane helix</keyword>
<feature type="transmembrane region" description="Helical" evidence="1">
    <location>
        <begin position="82"/>
        <end position="103"/>
    </location>
</feature>
<protein>
    <recommendedName>
        <fullName evidence="4">Component of SufBCD complex</fullName>
    </recommendedName>
</protein>
<sequence length="179" mass="20452">MDWYETVFELIDMRSFSNLWFWIALAVLWSSTSHWVLGVPWDVVIRARKAKGPEDAQTVIDLHDLVRINANRILYIARESGLLLAAFVCFTITVAFLLGFVYHKEFAQALFLLGFPMSIVGLLSLRTARKIKVRALEGEALYRQLYRHRLLTQVIGMISIFVTAMWGMLQNMTIGVLGG</sequence>
<evidence type="ECO:0000256" key="1">
    <source>
        <dbReference type="SAM" id="Phobius"/>
    </source>
</evidence>
<dbReference type="Proteomes" id="UP000322545">
    <property type="component" value="Unassembled WGS sequence"/>
</dbReference>
<feature type="transmembrane region" description="Helical" evidence="1">
    <location>
        <begin position="150"/>
        <end position="169"/>
    </location>
</feature>
<dbReference type="AlphaFoldDB" id="A0A1M7GTG3"/>
<evidence type="ECO:0000313" key="3">
    <source>
        <dbReference type="Proteomes" id="UP000322545"/>
    </source>
</evidence>
<accession>A0A1M7GTG3</accession>
<evidence type="ECO:0008006" key="4">
    <source>
        <dbReference type="Google" id="ProtNLM"/>
    </source>
</evidence>
<gene>
    <name evidence="2" type="ORF">SAMN05443432_105129</name>
</gene>
<dbReference type="RefSeq" id="WP_149779696.1">
    <property type="nucleotide sequence ID" value="NZ_FRCB01000005.1"/>
</dbReference>
<reference evidence="2 3" key="1">
    <citation type="submission" date="2016-11" db="EMBL/GenBank/DDBJ databases">
        <authorList>
            <person name="Varghese N."/>
            <person name="Submissions S."/>
        </authorList>
    </citation>
    <scope>NUCLEOTIDE SEQUENCE [LARGE SCALE GENOMIC DNA]</scope>
    <source>
        <strain evidence="2 3">DSM 28249</strain>
    </source>
</reference>
<keyword evidence="3" id="KW-1185">Reference proteome</keyword>
<proteinExistence type="predicted"/>
<evidence type="ECO:0000313" key="2">
    <source>
        <dbReference type="EMBL" id="SHM19149.1"/>
    </source>
</evidence>
<feature type="transmembrane region" description="Helical" evidence="1">
    <location>
        <begin position="109"/>
        <end position="129"/>
    </location>
</feature>
<dbReference type="EMBL" id="FRCB01000005">
    <property type="protein sequence ID" value="SHM19149.1"/>
    <property type="molecule type" value="Genomic_DNA"/>
</dbReference>
<keyword evidence="1" id="KW-0472">Membrane</keyword>